<proteinExistence type="predicted"/>
<evidence type="ECO:0000256" key="6">
    <source>
        <dbReference type="PROSITE-ProRule" id="PRU00089"/>
    </source>
</evidence>
<dbReference type="InterPro" id="IPR036388">
    <property type="entry name" value="WH-like_DNA-bd_sf"/>
</dbReference>
<dbReference type="Pfam" id="PF00498">
    <property type="entry name" value="FHA"/>
    <property type="match status" value="1"/>
</dbReference>
<dbReference type="PANTHER" id="PTHR45881">
    <property type="entry name" value="CHECKPOINT SUPPRESSOR 1-LIKE, ISOFORM A-RELATED"/>
    <property type="match status" value="1"/>
</dbReference>
<evidence type="ECO:0000256" key="4">
    <source>
        <dbReference type="ARBA" id="ARBA00023163"/>
    </source>
</evidence>
<dbReference type="CDD" id="cd22701">
    <property type="entry name" value="FHA_FKH1-like"/>
    <property type="match status" value="1"/>
</dbReference>
<dbReference type="OrthoDB" id="5954824at2759"/>
<dbReference type="GO" id="GO:0000981">
    <property type="term" value="F:DNA-binding transcription factor activity, RNA polymerase II-specific"/>
    <property type="evidence" value="ECO:0007669"/>
    <property type="project" value="TreeGrafter"/>
</dbReference>
<dbReference type="FunFam" id="1.10.10.10:FF:000030">
    <property type="entry name" value="Forkhead box protein K2"/>
    <property type="match status" value="1"/>
</dbReference>
<dbReference type="PROSITE" id="PS00657">
    <property type="entry name" value="FORK_HEAD_1"/>
    <property type="match status" value="1"/>
</dbReference>
<evidence type="ECO:0000256" key="2">
    <source>
        <dbReference type="ARBA" id="ARBA00023015"/>
    </source>
</evidence>
<feature type="region of interest" description="Disordered" evidence="7">
    <location>
        <begin position="416"/>
        <end position="487"/>
    </location>
</feature>
<feature type="compositionally biased region" description="Polar residues" evidence="7">
    <location>
        <begin position="547"/>
        <end position="563"/>
    </location>
</feature>
<keyword evidence="2" id="KW-0805">Transcription regulation</keyword>
<dbReference type="EMBL" id="JAGHQL010000160">
    <property type="protein sequence ID" value="KAH0537141.1"/>
    <property type="molecule type" value="Genomic_DNA"/>
</dbReference>
<name>A0A9P8HX71_9PEZI</name>
<feature type="region of interest" description="Disordered" evidence="7">
    <location>
        <begin position="505"/>
        <end position="586"/>
    </location>
</feature>
<evidence type="ECO:0000256" key="3">
    <source>
        <dbReference type="ARBA" id="ARBA00023125"/>
    </source>
</evidence>
<evidence type="ECO:0000256" key="1">
    <source>
        <dbReference type="ARBA" id="ARBA00004123"/>
    </source>
</evidence>
<feature type="compositionally biased region" description="Polar residues" evidence="7">
    <location>
        <begin position="428"/>
        <end position="441"/>
    </location>
</feature>
<dbReference type="SMART" id="SM00339">
    <property type="entry name" value="FH"/>
    <property type="match status" value="1"/>
</dbReference>
<dbReference type="Gene3D" id="2.60.200.20">
    <property type="match status" value="1"/>
</dbReference>
<dbReference type="SUPFAM" id="SSF49879">
    <property type="entry name" value="SMAD/FHA domain"/>
    <property type="match status" value="1"/>
</dbReference>
<feature type="region of interest" description="Disordered" evidence="7">
    <location>
        <begin position="249"/>
        <end position="306"/>
    </location>
</feature>
<feature type="compositionally biased region" description="Basic residues" evidence="7">
    <location>
        <begin position="1"/>
        <end position="11"/>
    </location>
</feature>
<dbReference type="SUPFAM" id="SSF46785">
    <property type="entry name" value="Winged helix' DNA-binding domain"/>
    <property type="match status" value="1"/>
</dbReference>
<keyword evidence="4" id="KW-0804">Transcription</keyword>
<dbReference type="PROSITE" id="PS50006">
    <property type="entry name" value="FHA_DOMAIN"/>
    <property type="match status" value="1"/>
</dbReference>
<dbReference type="GO" id="GO:0000978">
    <property type="term" value="F:RNA polymerase II cis-regulatory region sequence-specific DNA binding"/>
    <property type="evidence" value="ECO:0007669"/>
    <property type="project" value="TreeGrafter"/>
</dbReference>
<feature type="compositionally biased region" description="Acidic residues" evidence="7">
    <location>
        <begin position="510"/>
        <end position="519"/>
    </location>
</feature>
<dbReference type="InterPro" id="IPR018122">
    <property type="entry name" value="TF_fork_head_CS_1"/>
</dbReference>
<accession>A0A9P8HX71</accession>
<dbReference type="Proteomes" id="UP000698800">
    <property type="component" value="Unassembled WGS sequence"/>
</dbReference>
<keyword evidence="11" id="KW-1185">Reference proteome</keyword>
<feature type="compositionally biased region" description="Acidic residues" evidence="7">
    <location>
        <begin position="662"/>
        <end position="674"/>
    </location>
</feature>
<evidence type="ECO:0000256" key="7">
    <source>
        <dbReference type="SAM" id="MobiDB-lite"/>
    </source>
</evidence>
<feature type="compositionally biased region" description="Basic and acidic residues" evidence="7">
    <location>
        <begin position="458"/>
        <end position="471"/>
    </location>
</feature>
<dbReference type="PRINTS" id="PR00053">
    <property type="entry name" value="FORKHEAD"/>
</dbReference>
<dbReference type="InterPro" id="IPR001766">
    <property type="entry name" value="Fork_head_dom"/>
</dbReference>
<dbReference type="CDD" id="cd00059">
    <property type="entry name" value="FH_FOX"/>
    <property type="match status" value="1"/>
</dbReference>
<dbReference type="Pfam" id="PF00250">
    <property type="entry name" value="Forkhead"/>
    <property type="match status" value="1"/>
</dbReference>
<feature type="compositionally biased region" description="Polar residues" evidence="7">
    <location>
        <begin position="42"/>
        <end position="56"/>
    </location>
</feature>
<evidence type="ECO:0000313" key="10">
    <source>
        <dbReference type="EMBL" id="KAH0537141.1"/>
    </source>
</evidence>
<feature type="compositionally biased region" description="Low complexity" evidence="7">
    <location>
        <begin position="250"/>
        <end position="275"/>
    </location>
</feature>
<evidence type="ECO:0000259" key="8">
    <source>
        <dbReference type="PROSITE" id="PS50006"/>
    </source>
</evidence>
<feature type="compositionally biased region" description="Polar residues" evidence="7">
    <location>
        <begin position="576"/>
        <end position="586"/>
    </location>
</feature>
<dbReference type="Gene3D" id="1.10.10.10">
    <property type="entry name" value="Winged helix-like DNA-binding domain superfamily/Winged helix DNA-binding domain"/>
    <property type="match status" value="1"/>
</dbReference>
<dbReference type="InterPro" id="IPR000253">
    <property type="entry name" value="FHA_dom"/>
</dbReference>
<feature type="region of interest" description="Disordered" evidence="7">
    <location>
        <begin position="605"/>
        <end position="677"/>
    </location>
</feature>
<dbReference type="PROSITE" id="PS50039">
    <property type="entry name" value="FORK_HEAD_3"/>
    <property type="match status" value="1"/>
</dbReference>
<evidence type="ECO:0000259" key="9">
    <source>
        <dbReference type="PROSITE" id="PS50039"/>
    </source>
</evidence>
<protein>
    <submittedName>
        <fullName evidence="10">Uncharacterized protein</fullName>
    </submittedName>
</protein>
<gene>
    <name evidence="10" type="ORF">FGG08_006045</name>
</gene>
<organism evidence="10 11">
    <name type="scientific">Glutinoglossum americanum</name>
    <dbReference type="NCBI Taxonomy" id="1670608"/>
    <lineage>
        <taxon>Eukaryota</taxon>
        <taxon>Fungi</taxon>
        <taxon>Dikarya</taxon>
        <taxon>Ascomycota</taxon>
        <taxon>Pezizomycotina</taxon>
        <taxon>Geoglossomycetes</taxon>
        <taxon>Geoglossales</taxon>
        <taxon>Geoglossaceae</taxon>
        <taxon>Glutinoglossum</taxon>
    </lineage>
</organism>
<evidence type="ECO:0000256" key="5">
    <source>
        <dbReference type="ARBA" id="ARBA00023242"/>
    </source>
</evidence>
<evidence type="ECO:0000313" key="11">
    <source>
        <dbReference type="Proteomes" id="UP000698800"/>
    </source>
</evidence>
<dbReference type="InterPro" id="IPR030456">
    <property type="entry name" value="TF_fork_head_CS_2"/>
</dbReference>
<dbReference type="InterPro" id="IPR008984">
    <property type="entry name" value="SMAD_FHA_dom_sf"/>
</dbReference>
<sequence>MPASSHRRIRARRDLDAGDNSDADMPDSSPSRPAKKKRKTDTSTSASAANDQNESEITPDHLVNTVIATLALPKYEVMVSIEHANDKNAREHKDGVQAYAKLAGRDWTYYVKRLKVNIGRPPDPVRPGNADNAHSSPQQAVALGDVVDIDLGPNKLVSRQHATIEYDMNGGRNWQILVNGRNGVRLDELLLKRGARADLSSGNVLEIGGTQMMFVLPDEEPQIHRIFLERANLLPAELEDGIRGREHSFLESSQNLKSSSQLLPSGNPNAVSAPVPLAPAPPDYKRLSTPSSPHAGDSKRSKQSPAYNRGLLLETTENIDWSLDSSKDLKPPYSYATMIGQAILASEEEKLTLNMIYTWIQEKYAFYRHSTSGWQNSIRHNLSLNKAFQKIPRRTDEPGKGMKWQIVPEFKEEFTKRIKKPSAKGANRGSSAPNSPASKDQSLVLPGGGQAGITMDVDGGHDLAEPGDRPKYSPRSTTPPLSSYPVSARVAWTPDRGSRQLLRVGGAGLNDEDGPDSPQDDSPLPATRSNPMVSSYGMSETIHGSPPTLSSSAYMEDSNSLTTPAPRKHAPRLAPPSTQQLPSKFIPTSSPAPFWKYLEYGQNTPARPMPDLSPFKSAGGSAPQSSSPPAPVGQRNSASPSKLGSARIFGDAQKKDAKMIDSEDAGEDGDEDMGDLPGIDLARQVLIFSFVNSSLVYSS</sequence>
<feature type="domain" description="Fork-head" evidence="9">
    <location>
        <begin position="330"/>
        <end position="420"/>
    </location>
</feature>
<dbReference type="GO" id="GO:0005634">
    <property type="term" value="C:nucleus"/>
    <property type="evidence" value="ECO:0007669"/>
    <property type="project" value="UniProtKB-SubCell"/>
</dbReference>
<feature type="compositionally biased region" description="Polar residues" evidence="7">
    <location>
        <begin position="474"/>
        <end position="485"/>
    </location>
</feature>
<feature type="region of interest" description="Disordered" evidence="7">
    <location>
        <begin position="1"/>
        <end position="57"/>
    </location>
</feature>
<feature type="compositionally biased region" description="Polar residues" evidence="7">
    <location>
        <begin position="527"/>
        <end position="538"/>
    </location>
</feature>
<keyword evidence="3 6" id="KW-0238">DNA-binding</keyword>
<dbReference type="PROSITE" id="PS00658">
    <property type="entry name" value="FORK_HEAD_2"/>
    <property type="match status" value="1"/>
</dbReference>
<dbReference type="InterPro" id="IPR036390">
    <property type="entry name" value="WH_DNA-bd_sf"/>
</dbReference>
<feature type="compositionally biased region" description="Basic and acidic residues" evidence="7">
    <location>
        <begin position="652"/>
        <end position="661"/>
    </location>
</feature>
<dbReference type="AlphaFoldDB" id="A0A9P8HX71"/>
<keyword evidence="5 6" id="KW-0539">Nucleus</keyword>
<dbReference type="PANTHER" id="PTHR45881:SF1">
    <property type="entry name" value="FORK HEAD PROTEIN HOMOLOG 2"/>
    <property type="match status" value="1"/>
</dbReference>
<comment type="subcellular location">
    <subcellularLocation>
        <location evidence="1 6">Nucleus</location>
    </subcellularLocation>
</comment>
<reference evidence="10" key="1">
    <citation type="submission" date="2021-03" db="EMBL/GenBank/DDBJ databases">
        <title>Comparative genomics and phylogenomic investigation of the class Geoglossomycetes provide insights into ecological specialization and systematics.</title>
        <authorList>
            <person name="Melie T."/>
            <person name="Pirro S."/>
            <person name="Miller A.N."/>
            <person name="Quandt A."/>
        </authorList>
    </citation>
    <scope>NUCLEOTIDE SEQUENCE</scope>
    <source>
        <strain evidence="10">GBOQ0MN5Z8</strain>
    </source>
</reference>
<feature type="DNA-binding region" description="Fork-head" evidence="6">
    <location>
        <begin position="330"/>
        <end position="420"/>
    </location>
</feature>
<comment type="caution">
    <text evidence="10">The sequence shown here is derived from an EMBL/GenBank/DDBJ whole genome shotgun (WGS) entry which is preliminary data.</text>
</comment>
<feature type="domain" description="FHA" evidence="8">
    <location>
        <begin position="116"/>
        <end position="191"/>
    </location>
</feature>